<dbReference type="GO" id="GO:0051225">
    <property type="term" value="P:spindle assembly"/>
    <property type="evidence" value="ECO:0007669"/>
    <property type="project" value="TreeGrafter"/>
</dbReference>
<dbReference type="GO" id="GO:0051011">
    <property type="term" value="F:microtubule minus-end binding"/>
    <property type="evidence" value="ECO:0007669"/>
    <property type="project" value="TreeGrafter"/>
</dbReference>
<dbReference type="InterPro" id="IPR042241">
    <property type="entry name" value="GCP_C_sf"/>
</dbReference>
<dbReference type="GO" id="GO:0000278">
    <property type="term" value="P:mitotic cell cycle"/>
    <property type="evidence" value="ECO:0007669"/>
    <property type="project" value="TreeGrafter"/>
</dbReference>
<reference evidence="10" key="1">
    <citation type="submission" date="2021-02" db="EMBL/GenBank/DDBJ databases">
        <authorList>
            <person name="Nowell W R."/>
        </authorList>
    </citation>
    <scope>NUCLEOTIDE SEQUENCE</scope>
</reference>
<dbReference type="InterPro" id="IPR041470">
    <property type="entry name" value="GCP_N"/>
</dbReference>
<dbReference type="GO" id="GO:0000930">
    <property type="term" value="C:gamma-tubulin complex"/>
    <property type="evidence" value="ECO:0007669"/>
    <property type="project" value="TreeGrafter"/>
</dbReference>
<dbReference type="GO" id="GO:0043015">
    <property type="term" value="F:gamma-tubulin binding"/>
    <property type="evidence" value="ECO:0007669"/>
    <property type="project" value="InterPro"/>
</dbReference>
<evidence type="ECO:0000256" key="5">
    <source>
        <dbReference type="ARBA" id="ARBA00023212"/>
    </source>
</evidence>
<dbReference type="PANTHER" id="PTHR19302:SF27">
    <property type="entry name" value="GAMMA-TUBULIN COMPLEX COMPONENT 4"/>
    <property type="match status" value="1"/>
</dbReference>
<evidence type="ECO:0000259" key="8">
    <source>
        <dbReference type="Pfam" id="PF04130"/>
    </source>
</evidence>
<dbReference type="PANTHER" id="PTHR19302">
    <property type="entry name" value="GAMMA TUBULIN COMPLEX PROTEIN"/>
    <property type="match status" value="1"/>
</dbReference>
<dbReference type="InterPro" id="IPR007259">
    <property type="entry name" value="GCP"/>
</dbReference>
<feature type="domain" description="Gamma tubulin complex component protein N-terminal" evidence="9">
    <location>
        <begin position="3"/>
        <end position="345"/>
    </location>
</feature>
<gene>
    <name evidence="10" type="ORF">BJG266_LOCUS20298</name>
    <name evidence="11" type="ORF">QVE165_LOCUS39679</name>
</gene>
<evidence type="ECO:0000256" key="4">
    <source>
        <dbReference type="ARBA" id="ARBA00022701"/>
    </source>
</evidence>
<name>A0A814MM77_9BILA</name>
<proteinExistence type="inferred from homology"/>
<evidence type="ECO:0000313" key="10">
    <source>
        <dbReference type="EMBL" id="CAF1081706.1"/>
    </source>
</evidence>
<dbReference type="GO" id="GO:0005874">
    <property type="term" value="C:microtubule"/>
    <property type="evidence" value="ECO:0007669"/>
    <property type="project" value="UniProtKB-KW"/>
</dbReference>
<evidence type="ECO:0000313" key="12">
    <source>
        <dbReference type="Proteomes" id="UP000663832"/>
    </source>
</evidence>
<evidence type="ECO:0000256" key="3">
    <source>
        <dbReference type="ARBA" id="ARBA00022490"/>
    </source>
</evidence>
<dbReference type="OrthoDB" id="78652at2759"/>
<dbReference type="InterPro" id="IPR040457">
    <property type="entry name" value="GCP_C"/>
</dbReference>
<keyword evidence="3 6" id="KW-0963">Cytoplasm</keyword>
<dbReference type="GO" id="GO:0000922">
    <property type="term" value="C:spindle pole"/>
    <property type="evidence" value="ECO:0007669"/>
    <property type="project" value="InterPro"/>
</dbReference>
<comment type="subcellular location">
    <subcellularLocation>
        <location evidence="1 6">Cytoplasm</location>
        <location evidence="1 6">Cytoskeleton</location>
        <location evidence="1 6">Microtubule organizing center</location>
    </subcellularLocation>
</comment>
<dbReference type="AlphaFoldDB" id="A0A814MM77"/>
<evidence type="ECO:0000313" key="11">
    <source>
        <dbReference type="EMBL" id="CAF1441843.1"/>
    </source>
</evidence>
<feature type="region of interest" description="Disordered" evidence="7">
    <location>
        <begin position="219"/>
        <end position="238"/>
    </location>
</feature>
<feature type="domain" description="Gamma tubulin complex component C-terminal" evidence="8">
    <location>
        <begin position="349"/>
        <end position="658"/>
    </location>
</feature>
<evidence type="ECO:0000256" key="1">
    <source>
        <dbReference type="ARBA" id="ARBA00004267"/>
    </source>
</evidence>
<dbReference type="Pfam" id="PF04130">
    <property type="entry name" value="GCP_C_terminal"/>
    <property type="match status" value="1"/>
</dbReference>
<evidence type="ECO:0000259" key="9">
    <source>
        <dbReference type="Pfam" id="PF17681"/>
    </source>
</evidence>
<evidence type="ECO:0000256" key="2">
    <source>
        <dbReference type="ARBA" id="ARBA00010337"/>
    </source>
</evidence>
<evidence type="ECO:0000313" key="13">
    <source>
        <dbReference type="Proteomes" id="UP000663877"/>
    </source>
</evidence>
<sequence>MALHEALIALQTGCSGLLTLKQDDPHFKKRFPTIPYIHQGELEILDRLTQIGRHYRTLDEYVQNILKNKTSGLYILSFAFELRSILQSYLHCLSQLEHECLQNTSLTLSHLTVALTDYTLLFPALVSLINTLQSTGYRGCQILDIIRRSTLDGNTILSSTIKKLLCACHRILIKQITSILTQGQIYDEYGEFFIGLNNNINVEAMGMTTPSISRMTSTVASRSHSPDRERQSVLQTPQPNSLITPGYSQYQLIPEMLPSYIPLQLADKILFIGESWLLLKNNDDDDNDRKFLLLNPIDYDEQNHLVQQQLYALTLSDDLNMFELERIIEHARIDLSLTLRNLFVDRFHLIDELEQIRGFYLIERGELYTLFVNRTNQLLLNTKKSTNAIENDINEVFKQCLNDLHLETILTNADKFKFKLNFPHSDTTAQEISGARRLLSRTQGLTDNSNTPFDFWSCGWANLSIQYRVKYPMKAFFSENCKQRYNDIFHLLIILRYVQNELNSLWLAFKNKNKNSLIWHLRNSMSFFIDNFQYYIQIDVLEYKYQQLIRSILSSTDFQQIKHLHELFLADIQTHSFMLLSTAYQSIKNILSICVSFCLTIKQQENTINNLDENILRQFGKEFNDEIRLLFGILGMVQKHNALPHLGVFLTRLDFNRFLTNNNGSFGEF</sequence>
<dbReference type="GO" id="GO:0031122">
    <property type="term" value="P:cytoplasmic microtubule organization"/>
    <property type="evidence" value="ECO:0007669"/>
    <property type="project" value="TreeGrafter"/>
</dbReference>
<evidence type="ECO:0000256" key="7">
    <source>
        <dbReference type="SAM" id="MobiDB-lite"/>
    </source>
</evidence>
<dbReference type="Proteomes" id="UP000663877">
    <property type="component" value="Unassembled WGS sequence"/>
</dbReference>
<dbReference type="Pfam" id="PF17681">
    <property type="entry name" value="GCP_N_terminal"/>
    <property type="match status" value="1"/>
</dbReference>
<comment type="caution">
    <text evidence="10">The sequence shown here is derived from an EMBL/GenBank/DDBJ whole genome shotgun (WGS) entry which is preliminary data.</text>
</comment>
<protein>
    <recommendedName>
        <fullName evidence="6">Gamma-tubulin complex component</fullName>
    </recommendedName>
</protein>
<dbReference type="GO" id="GO:0007020">
    <property type="term" value="P:microtubule nucleation"/>
    <property type="evidence" value="ECO:0007669"/>
    <property type="project" value="InterPro"/>
</dbReference>
<accession>A0A814MM77</accession>
<dbReference type="Proteomes" id="UP000663832">
    <property type="component" value="Unassembled WGS sequence"/>
</dbReference>
<keyword evidence="4 6" id="KW-0493">Microtubule</keyword>
<dbReference type="EMBL" id="CAJNOI010000114">
    <property type="protein sequence ID" value="CAF1081706.1"/>
    <property type="molecule type" value="Genomic_DNA"/>
</dbReference>
<comment type="similarity">
    <text evidence="2 6">Belongs to the TUBGCP family.</text>
</comment>
<dbReference type="Gene3D" id="1.20.120.1900">
    <property type="entry name" value="Gamma-tubulin complex, C-terminal domain"/>
    <property type="match status" value="1"/>
</dbReference>
<keyword evidence="12" id="KW-1185">Reference proteome</keyword>
<dbReference type="EMBL" id="CAJNOM010000444">
    <property type="protein sequence ID" value="CAF1441843.1"/>
    <property type="molecule type" value="Genomic_DNA"/>
</dbReference>
<evidence type="ECO:0000256" key="6">
    <source>
        <dbReference type="RuleBase" id="RU363050"/>
    </source>
</evidence>
<keyword evidence="5 6" id="KW-0206">Cytoskeleton</keyword>
<organism evidence="10 13">
    <name type="scientific">Adineta steineri</name>
    <dbReference type="NCBI Taxonomy" id="433720"/>
    <lineage>
        <taxon>Eukaryota</taxon>
        <taxon>Metazoa</taxon>
        <taxon>Spiralia</taxon>
        <taxon>Gnathifera</taxon>
        <taxon>Rotifera</taxon>
        <taxon>Eurotatoria</taxon>
        <taxon>Bdelloidea</taxon>
        <taxon>Adinetida</taxon>
        <taxon>Adinetidae</taxon>
        <taxon>Adineta</taxon>
    </lineage>
</organism>
<dbReference type="GO" id="GO:0051321">
    <property type="term" value="P:meiotic cell cycle"/>
    <property type="evidence" value="ECO:0007669"/>
    <property type="project" value="TreeGrafter"/>
</dbReference>